<dbReference type="SFLD" id="SFLDG01140">
    <property type="entry name" value="C2.B:_Phosphomannomutase_and_P"/>
    <property type="match status" value="1"/>
</dbReference>
<dbReference type="KEGG" id="pxv:FXF36_13790"/>
<dbReference type="GO" id="GO:0000287">
    <property type="term" value="F:magnesium ion binding"/>
    <property type="evidence" value="ECO:0007669"/>
    <property type="project" value="TreeGrafter"/>
</dbReference>
<dbReference type="NCBIfam" id="TIGR01484">
    <property type="entry name" value="HAD-SF-IIB"/>
    <property type="match status" value="1"/>
</dbReference>
<dbReference type="SFLD" id="SFLDS00003">
    <property type="entry name" value="Haloacid_Dehalogenase"/>
    <property type="match status" value="1"/>
</dbReference>
<dbReference type="GO" id="GO:0016791">
    <property type="term" value="F:phosphatase activity"/>
    <property type="evidence" value="ECO:0007669"/>
    <property type="project" value="TreeGrafter"/>
</dbReference>
<dbReference type="AlphaFoldDB" id="A0A5P6VTX3"/>
<dbReference type="PANTHER" id="PTHR10000:SF8">
    <property type="entry name" value="HAD SUPERFAMILY HYDROLASE-LIKE, TYPE 3"/>
    <property type="match status" value="1"/>
</dbReference>
<dbReference type="GO" id="GO:0005829">
    <property type="term" value="C:cytosol"/>
    <property type="evidence" value="ECO:0007669"/>
    <property type="project" value="TreeGrafter"/>
</dbReference>
<dbReference type="Gene3D" id="3.40.50.1000">
    <property type="entry name" value="HAD superfamily/HAD-like"/>
    <property type="match status" value="1"/>
</dbReference>
<gene>
    <name evidence="1" type="ORF">FXF36_13790</name>
</gene>
<protein>
    <submittedName>
        <fullName evidence="1">HAD family phosphatase</fullName>
    </submittedName>
</protein>
<dbReference type="RefSeq" id="WP_151625059.1">
    <property type="nucleotide sequence ID" value="NZ_CP043028.1"/>
</dbReference>
<dbReference type="PROSITE" id="PS01228">
    <property type="entry name" value="COF_1"/>
    <property type="match status" value="1"/>
</dbReference>
<dbReference type="EMBL" id="CP043028">
    <property type="protein sequence ID" value="QFJ55880.1"/>
    <property type="molecule type" value="Genomic_DNA"/>
</dbReference>
<proteinExistence type="predicted"/>
<accession>A0A5P6VTX3</accession>
<dbReference type="CDD" id="cd07516">
    <property type="entry name" value="HAD_Pase"/>
    <property type="match status" value="1"/>
</dbReference>
<dbReference type="NCBIfam" id="TIGR00099">
    <property type="entry name" value="Cof-subfamily"/>
    <property type="match status" value="1"/>
</dbReference>
<sequence length="268" mass="29766">MSYQIVFSDIDGTLLNSNHRMLDGTLEAVKSLQKRDIPFFIVTARGPSGVYPLFRRYNFICPIVCFSGALILDEHGNVIYSKGVSKDTTAKIIDYVEASGFDCTWNVYSMDSWIVNNRTDPRIINEENIVEVQSTVGTVDDLPDGAEIGKILCMCNPDKTDEIEAGLRKRFPSLSIVRSSDILVEVMEKGVTKGQSVKIICDKLGINPDDAIAFGDHYNDIEMLKAVGMPFLMDNAPMELKAQFPAENITDGFDDEGIYNALKKIGMI</sequence>
<organism evidence="1 2">
    <name type="scientific">Pseudobutyrivibrio xylanivorans</name>
    <dbReference type="NCBI Taxonomy" id="185007"/>
    <lineage>
        <taxon>Bacteria</taxon>
        <taxon>Bacillati</taxon>
        <taxon>Bacillota</taxon>
        <taxon>Clostridia</taxon>
        <taxon>Lachnospirales</taxon>
        <taxon>Lachnospiraceae</taxon>
        <taxon>Pseudobutyrivibrio</taxon>
    </lineage>
</organism>
<dbReference type="InterPro" id="IPR000150">
    <property type="entry name" value="Cof"/>
</dbReference>
<dbReference type="InterPro" id="IPR023214">
    <property type="entry name" value="HAD_sf"/>
</dbReference>
<dbReference type="Gene3D" id="3.30.1240.10">
    <property type="match status" value="1"/>
</dbReference>
<dbReference type="OrthoDB" id="9814970at2"/>
<name>A0A5P6VTX3_PSEXY</name>
<evidence type="ECO:0000313" key="2">
    <source>
        <dbReference type="Proteomes" id="UP000327030"/>
    </source>
</evidence>
<dbReference type="Pfam" id="PF08282">
    <property type="entry name" value="Hydrolase_3"/>
    <property type="match status" value="1"/>
</dbReference>
<dbReference type="InterPro" id="IPR036412">
    <property type="entry name" value="HAD-like_sf"/>
</dbReference>
<dbReference type="InterPro" id="IPR006379">
    <property type="entry name" value="HAD-SF_hydro_IIB"/>
</dbReference>
<dbReference type="SUPFAM" id="SSF56784">
    <property type="entry name" value="HAD-like"/>
    <property type="match status" value="1"/>
</dbReference>
<dbReference type="Proteomes" id="UP000327030">
    <property type="component" value="Chromosome 1"/>
</dbReference>
<dbReference type="PANTHER" id="PTHR10000">
    <property type="entry name" value="PHOSPHOSERINE PHOSPHATASE"/>
    <property type="match status" value="1"/>
</dbReference>
<evidence type="ECO:0000313" key="1">
    <source>
        <dbReference type="EMBL" id="QFJ55880.1"/>
    </source>
</evidence>
<reference evidence="2" key="1">
    <citation type="submission" date="2019-08" db="EMBL/GenBank/DDBJ databases">
        <title>Complete Genome Sequence of the Polysaccharide-Degrading Rumen Bacterium Pseudobutyrivibrio xylanivorans MA3014.</title>
        <authorList>
            <person name="Palevich N."/>
            <person name="Maclean P.H."/>
            <person name="Kelly W.J."/>
            <person name="Leahy S.C."/>
            <person name="Rakonjac J."/>
            <person name="Attwood G.T."/>
        </authorList>
    </citation>
    <scope>NUCLEOTIDE SEQUENCE [LARGE SCALE GENOMIC DNA]</scope>
    <source>
        <strain evidence="2">MA3014</strain>
    </source>
</reference>